<dbReference type="PANTHER" id="PTHR38459:SF5">
    <property type="entry name" value="CELL WALL TEICHOIC ACID GLYCOSYLATION PROTEIN GTCA"/>
    <property type="match status" value="1"/>
</dbReference>
<protein>
    <recommendedName>
        <fullName evidence="7">GtrA/DPMS transmembrane domain-containing protein</fullName>
    </recommendedName>
</protein>
<evidence type="ECO:0000256" key="4">
    <source>
        <dbReference type="ARBA" id="ARBA00022989"/>
    </source>
</evidence>
<dbReference type="PANTHER" id="PTHR38459">
    <property type="entry name" value="PROPHAGE BACTOPRENOL-LINKED GLUCOSE TRANSLOCASE HOMOLOG"/>
    <property type="match status" value="1"/>
</dbReference>
<evidence type="ECO:0000256" key="3">
    <source>
        <dbReference type="ARBA" id="ARBA00022692"/>
    </source>
</evidence>
<accession>A0A645IXN2</accession>
<evidence type="ECO:0000256" key="1">
    <source>
        <dbReference type="ARBA" id="ARBA00004141"/>
    </source>
</evidence>
<dbReference type="InterPro" id="IPR007267">
    <property type="entry name" value="GtrA_DPMS_TM"/>
</dbReference>
<evidence type="ECO:0000259" key="7">
    <source>
        <dbReference type="Pfam" id="PF04138"/>
    </source>
</evidence>
<dbReference type="Pfam" id="PF04138">
    <property type="entry name" value="GtrA_DPMS_TM"/>
    <property type="match status" value="1"/>
</dbReference>
<feature type="transmembrane region" description="Helical" evidence="6">
    <location>
        <begin position="37"/>
        <end position="57"/>
    </location>
</feature>
<gene>
    <name evidence="8" type="ORF">SDC9_199615</name>
</gene>
<evidence type="ECO:0000313" key="8">
    <source>
        <dbReference type="EMBL" id="MPN51963.1"/>
    </source>
</evidence>
<feature type="transmembrane region" description="Helical" evidence="6">
    <location>
        <begin position="141"/>
        <end position="162"/>
    </location>
</feature>
<feature type="domain" description="GtrA/DPMS transmembrane" evidence="7">
    <location>
        <begin position="39"/>
        <end position="163"/>
    </location>
</feature>
<comment type="subcellular location">
    <subcellularLocation>
        <location evidence="1">Membrane</location>
        <topology evidence="1">Multi-pass membrane protein</topology>
    </subcellularLocation>
</comment>
<evidence type="ECO:0000256" key="6">
    <source>
        <dbReference type="SAM" id="Phobius"/>
    </source>
</evidence>
<reference evidence="8" key="1">
    <citation type="submission" date="2019-08" db="EMBL/GenBank/DDBJ databases">
        <authorList>
            <person name="Kucharzyk K."/>
            <person name="Murdoch R.W."/>
            <person name="Higgins S."/>
            <person name="Loffler F."/>
        </authorList>
    </citation>
    <scope>NUCLEOTIDE SEQUENCE</scope>
</reference>
<name>A0A645IXN2_9ZZZZ</name>
<comment type="similarity">
    <text evidence="2">Belongs to the GtrA family.</text>
</comment>
<evidence type="ECO:0000256" key="2">
    <source>
        <dbReference type="ARBA" id="ARBA00009399"/>
    </source>
</evidence>
<dbReference type="GO" id="GO:0000271">
    <property type="term" value="P:polysaccharide biosynthetic process"/>
    <property type="evidence" value="ECO:0007669"/>
    <property type="project" value="InterPro"/>
</dbReference>
<dbReference type="AlphaFoldDB" id="A0A645IXN2"/>
<organism evidence="8">
    <name type="scientific">bioreactor metagenome</name>
    <dbReference type="NCBI Taxonomy" id="1076179"/>
    <lineage>
        <taxon>unclassified sequences</taxon>
        <taxon>metagenomes</taxon>
        <taxon>ecological metagenomes</taxon>
    </lineage>
</organism>
<sequence>MNYLDRIFEWLDKLIDKFIKNKKMNAMMKKLLNKETILYLVFGVLTTVVALVSFYFVDKLFDRTGFMGKYGYQGANVISWILAVTFAYITNKLWVFESKSFAWHIIRKEIPSFAFSRLLTLGIETLGMFLLVTVLDLNKMLSKILVSIIVVILNYIFSKILVFKSKKK</sequence>
<dbReference type="InterPro" id="IPR051401">
    <property type="entry name" value="GtrA_CellWall_Glycosyl"/>
</dbReference>
<proteinExistence type="inferred from homology"/>
<dbReference type="EMBL" id="VSSQ01117606">
    <property type="protein sequence ID" value="MPN51963.1"/>
    <property type="molecule type" value="Genomic_DNA"/>
</dbReference>
<keyword evidence="5 6" id="KW-0472">Membrane</keyword>
<feature type="transmembrane region" description="Helical" evidence="6">
    <location>
        <begin position="77"/>
        <end position="95"/>
    </location>
</feature>
<keyword evidence="3 6" id="KW-0812">Transmembrane</keyword>
<dbReference type="GO" id="GO:0005886">
    <property type="term" value="C:plasma membrane"/>
    <property type="evidence" value="ECO:0007669"/>
    <property type="project" value="TreeGrafter"/>
</dbReference>
<keyword evidence="4 6" id="KW-1133">Transmembrane helix</keyword>
<evidence type="ECO:0000256" key="5">
    <source>
        <dbReference type="ARBA" id="ARBA00023136"/>
    </source>
</evidence>
<comment type="caution">
    <text evidence="8">The sequence shown here is derived from an EMBL/GenBank/DDBJ whole genome shotgun (WGS) entry which is preliminary data.</text>
</comment>
<feature type="transmembrane region" description="Helical" evidence="6">
    <location>
        <begin position="115"/>
        <end position="135"/>
    </location>
</feature>